<dbReference type="AlphaFoldDB" id="A0ABD6D6C7"/>
<evidence type="ECO:0000313" key="4">
    <source>
        <dbReference type="Proteomes" id="UP001597052"/>
    </source>
</evidence>
<evidence type="ECO:0000259" key="2">
    <source>
        <dbReference type="Pfam" id="PF25213"/>
    </source>
</evidence>
<evidence type="ECO:0000259" key="1">
    <source>
        <dbReference type="Pfam" id="PF08350"/>
    </source>
</evidence>
<keyword evidence="4" id="KW-1185">Reference proteome</keyword>
<dbReference type="Pfam" id="PF08350">
    <property type="entry name" value="FilR1_middle"/>
    <property type="match status" value="1"/>
</dbReference>
<feature type="domain" description="HVO-A0261-like N-terminal" evidence="2">
    <location>
        <begin position="9"/>
        <end position="93"/>
    </location>
</feature>
<evidence type="ECO:0000313" key="3">
    <source>
        <dbReference type="EMBL" id="MFD1641844.1"/>
    </source>
</evidence>
<dbReference type="CDD" id="cd00090">
    <property type="entry name" value="HTH_ARSR"/>
    <property type="match status" value="1"/>
</dbReference>
<dbReference type="Proteomes" id="UP001597052">
    <property type="component" value="Unassembled WGS sequence"/>
</dbReference>
<dbReference type="InterPro" id="IPR036390">
    <property type="entry name" value="WH_DNA-bd_sf"/>
</dbReference>
<proteinExistence type="predicted"/>
<dbReference type="EMBL" id="JBHUDM010000002">
    <property type="protein sequence ID" value="MFD1641844.1"/>
    <property type="molecule type" value="Genomic_DNA"/>
</dbReference>
<accession>A0ABD6D6C7</accession>
<comment type="caution">
    <text evidence="3">The sequence shown here is derived from an EMBL/GenBank/DDBJ whole genome shotgun (WGS) entry which is preliminary data.</text>
</comment>
<dbReference type="InterPro" id="IPR013561">
    <property type="entry name" value="FilR1_middle_dom"/>
</dbReference>
<gene>
    <name evidence="3" type="ORF">ACFSBW_08155</name>
</gene>
<dbReference type="InterPro" id="IPR011991">
    <property type="entry name" value="ArsR-like_HTH"/>
</dbReference>
<name>A0ABD6D6C7_9EURY</name>
<organism evidence="3 4">
    <name type="scientific">Halohasta litorea</name>
    <dbReference type="NCBI Taxonomy" id="869891"/>
    <lineage>
        <taxon>Archaea</taxon>
        <taxon>Methanobacteriati</taxon>
        <taxon>Methanobacteriota</taxon>
        <taxon>Stenosarchaea group</taxon>
        <taxon>Halobacteria</taxon>
        <taxon>Halobacteriales</taxon>
        <taxon>Haloferacaceae</taxon>
        <taxon>Halohasta</taxon>
    </lineage>
</organism>
<sequence length="264" mass="29192">MTPPAAVLDEISFLARAPSRVRILVFLSESGPTTKRELRGQLSQSRSTISRGVDSLVEAGWLRERSDRVELTPTGALVIQEFLGLAETMATAEELSPFLEWFPVSEFDLAVEEFQSGTVTGAVDGDPYAPARKHTNRIRTAERLRALLPSIGQNAISEIHRRILAGDLEATLIVSSSVETRIRTTQLAPQFEEMLSTDRLTVLVTESVPFFLGLVDDRTTQIGVEDDNGIPRALFETDAEAVREWAEALFADYREASSSRLTEL</sequence>
<feature type="domain" description="Methanogenesis regulatory protein FilR1 middle" evidence="1">
    <location>
        <begin position="127"/>
        <end position="255"/>
    </location>
</feature>
<dbReference type="Pfam" id="PF25213">
    <property type="entry name" value="HVO_A0261_N"/>
    <property type="match status" value="1"/>
</dbReference>
<dbReference type="RefSeq" id="WP_256395775.1">
    <property type="nucleotide sequence ID" value="NZ_JANHDJ010000002.1"/>
</dbReference>
<dbReference type="SUPFAM" id="SSF46785">
    <property type="entry name" value="Winged helix' DNA-binding domain"/>
    <property type="match status" value="1"/>
</dbReference>
<dbReference type="Gene3D" id="1.10.10.10">
    <property type="entry name" value="Winged helix-like DNA-binding domain superfamily/Winged helix DNA-binding domain"/>
    <property type="match status" value="1"/>
</dbReference>
<dbReference type="InterPro" id="IPR036388">
    <property type="entry name" value="WH-like_DNA-bd_sf"/>
</dbReference>
<reference evidence="3 4" key="1">
    <citation type="journal article" date="2019" name="Int. J. Syst. Evol. Microbiol.">
        <title>The Global Catalogue of Microorganisms (GCM) 10K type strain sequencing project: providing services to taxonomists for standard genome sequencing and annotation.</title>
        <authorList>
            <consortium name="The Broad Institute Genomics Platform"/>
            <consortium name="The Broad Institute Genome Sequencing Center for Infectious Disease"/>
            <person name="Wu L."/>
            <person name="Ma J."/>
        </authorList>
    </citation>
    <scope>NUCLEOTIDE SEQUENCE [LARGE SCALE GENOMIC DNA]</scope>
    <source>
        <strain evidence="3 4">CGMCC 1.10593</strain>
    </source>
</reference>
<protein>
    <submittedName>
        <fullName evidence="3">Helix-turn-helix transcriptional regulator</fullName>
    </submittedName>
</protein>
<dbReference type="InterPro" id="IPR057527">
    <property type="entry name" value="HVO_A0261-like_N"/>
</dbReference>